<dbReference type="RefSeq" id="WP_104094909.1">
    <property type="nucleotide sequence ID" value="NZ_JACHBP010000001.1"/>
</dbReference>
<comment type="catalytic activity">
    <reaction evidence="12 13">
        <text>(S)-2,3,4,5-tetrahydrodipicolinate + NAD(+) + H2O = (2S,4S)-4-hydroxy-2,3,4,5-tetrahydrodipicolinate + NADH + H(+)</text>
        <dbReference type="Rhea" id="RHEA:35323"/>
        <dbReference type="ChEBI" id="CHEBI:15377"/>
        <dbReference type="ChEBI" id="CHEBI:15378"/>
        <dbReference type="ChEBI" id="CHEBI:16845"/>
        <dbReference type="ChEBI" id="CHEBI:57540"/>
        <dbReference type="ChEBI" id="CHEBI:57945"/>
        <dbReference type="ChEBI" id="CHEBI:67139"/>
        <dbReference type="EC" id="1.17.1.8"/>
    </reaction>
</comment>
<comment type="function">
    <text evidence="13">Catalyzes the conversion of 4-hydroxy-tetrahydrodipicolinate (HTPA) to tetrahydrodipicolinate.</text>
</comment>
<evidence type="ECO:0000256" key="4">
    <source>
        <dbReference type="ARBA" id="ARBA00022857"/>
    </source>
</evidence>
<reference evidence="16 17" key="1">
    <citation type="submission" date="2019-03" db="EMBL/GenBank/DDBJ databases">
        <title>Genomics of glacier-inhabiting Cryobacterium strains.</title>
        <authorList>
            <person name="Liu Q."/>
            <person name="Xin Y.-H."/>
        </authorList>
    </citation>
    <scope>NUCLEOTIDE SEQUENCE [LARGE SCALE GENOMIC DNA]</scope>
    <source>
        <strain evidence="16 17">CGMCC 1.10440</strain>
    </source>
</reference>
<evidence type="ECO:0000313" key="16">
    <source>
        <dbReference type="EMBL" id="TFB79027.1"/>
    </source>
</evidence>
<dbReference type="SUPFAM" id="SSF55347">
    <property type="entry name" value="Glyceraldehyde-3-phosphate dehydrogenase-like, C-terminal domain"/>
    <property type="match status" value="1"/>
</dbReference>
<evidence type="ECO:0000259" key="15">
    <source>
        <dbReference type="Pfam" id="PF05173"/>
    </source>
</evidence>
<dbReference type="EC" id="1.17.1.8" evidence="10 13"/>
<keyword evidence="2 13" id="KW-0963">Cytoplasm</keyword>
<feature type="binding site" evidence="13">
    <location>
        <begin position="142"/>
        <end position="143"/>
    </location>
    <ligand>
        <name>(S)-2,3,4,5-tetrahydrodipicolinate</name>
        <dbReference type="ChEBI" id="CHEBI:16845"/>
    </ligand>
</feature>
<dbReference type="Pfam" id="PF01113">
    <property type="entry name" value="DapB_N"/>
    <property type="match status" value="1"/>
</dbReference>
<keyword evidence="17" id="KW-1185">Reference proteome</keyword>
<comment type="similarity">
    <text evidence="1 13">Belongs to the DapB family.</text>
</comment>
<feature type="domain" description="Dihydrodipicolinate reductase C-terminal" evidence="15">
    <location>
        <begin position="109"/>
        <end position="239"/>
    </location>
</feature>
<evidence type="ECO:0000256" key="10">
    <source>
        <dbReference type="ARBA" id="ARBA00038983"/>
    </source>
</evidence>
<dbReference type="Proteomes" id="UP000298488">
    <property type="component" value="Unassembled WGS sequence"/>
</dbReference>
<comment type="caution">
    <text evidence="13">Lacks conserved residue(s) required for the propagation of feature annotation.</text>
</comment>
<feature type="binding site" evidence="13">
    <location>
        <begin position="75"/>
        <end position="77"/>
    </location>
    <ligand>
        <name>NAD(+)</name>
        <dbReference type="ChEBI" id="CHEBI:57540"/>
    </ligand>
</feature>
<dbReference type="PANTHER" id="PTHR20836:SF0">
    <property type="entry name" value="4-HYDROXY-TETRAHYDRODIPICOLINATE REDUCTASE 1, CHLOROPLASTIC-RELATED"/>
    <property type="match status" value="1"/>
</dbReference>
<evidence type="ECO:0000256" key="11">
    <source>
        <dbReference type="ARBA" id="ARBA00049080"/>
    </source>
</evidence>
<dbReference type="PANTHER" id="PTHR20836">
    <property type="entry name" value="DIHYDRODIPICOLINATE REDUCTASE"/>
    <property type="match status" value="1"/>
</dbReference>
<comment type="caution">
    <text evidence="13">Was originally thought to be a dihydrodipicolinate reductase (DHDPR), catalyzing the conversion of dihydrodipicolinate to tetrahydrodipicolinate. However, it was shown in E.coli that the substrate of the enzymatic reaction is not dihydrodipicolinate (DHDP) but in fact (2S,4S)-4-hydroxy-2,3,4,5-tetrahydrodipicolinic acid (HTPA), the product released by the DapA-catalyzed reaction.</text>
</comment>
<dbReference type="InterPro" id="IPR022664">
    <property type="entry name" value="DapB_N_CS"/>
</dbReference>
<dbReference type="UniPathway" id="UPA00034">
    <property type="reaction ID" value="UER00018"/>
</dbReference>
<evidence type="ECO:0000256" key="7">
    <source>
        <dbReference type="ARBA" id="ARBA00023027"/>
    </source>
</evidence>
<dbReference type="GO" id="GO:0019877">
    <property type="term" value="P:diaminopimelate biosynthetic process"/>
    <property type="evidence" value="ECO:0007669"/>
    <property type="project" value="UniProtKB-UniRule"/>
</dbReference>
<evidence type="ECO:0000256" key="6">
    <source>
        <dbReference type="ARBA" id="ARBA00023002"/>
    </source>
</evidence>
<comment type="catalytic activity">
    <reaction evidence="11 13">
        <text>(S)-2,3,4,5-tetrahydrodipicolinate + NADP(+) + H2O = (2S,4S)-4-hydroxy-2,3,4,5-tetrahydrodipicolinate + NADPH + H(+)</text>
        <dbReference type="Rhea" id="RHEA:35331"/>
        <dbReference type="ChEBI" id="CHEBI:15377"/>
        <dbReference type="ChEBI" id="CHEBI:15378"/>
        <dbReference type="ChEBI" id="CHEBI:16845"/>
        <dbReference type="ChEBI" id="CHEBI:57783"/>
        <dbReference type="ChEBI" id="CHEBI:58349"/>
        <dbReference type="ChEBI" id="CHEBI:67139"/>
        <dbReference type="EC" id="1.17.1.8"/>
    </reaction>
</comment>
<evidence type="ECO:0000256" key="12">
    <source>
        <dbReference type="ARBA" id="ARBA00049396"/>
    </source>
</evidence>
<feature type="active site" description="Proton donor" evidence="13">
    <location>
        <position position="136"/>
    </location>
</feature>
<dbReference type="PROSITE" id="PS01298">
    <property type="entry name" value="DAPB"/>
    <property type="match status" value="1"/>
</dbReference>
<organism evidence="16 17">
    <name type="scientific">Terrimesophilobacter mesophilus</name>
    <dbReference type="NCBI Taxonomy" id="433647"/>
    <lineage>
        <taxon>Bacteria</taxon>
        <taxon>Bacillati</taxon>
        <taxon>Actinomycetota</taxon>
        <taxon>Actinomycetes</taxon>
        <taxon>Micrococcales</taxon>
        <taxon>Microbacteriaceae</taxon>
        <taxon>Terrimesophilobacter</taxon>
    </lineage>
</organism>
<keyword evidence="7 13" id="KW-0520">NAD</keyword>
<evidence type="ECO:0000256" key="5">
    <source>
        <dbReference type="ARBA" id="ARBA00022915"/>
    </source>
</evidence>
<evidence type="ECO:0000256" key="9">
    <source>
        <dbReference type="ARBA" id="ARBA00037922"/>
    </source>
</evidence>
<dbReference type="NCBIfam" id="TIGR00036">
    <property type="entry name" value="dapB"/>
    <property type="match status" value="1"/>
</dbReference>
<dbReference type="OrthoDB" id="9790352at2"/>
<evidence type="ECO:0000256" key="3">
    <source>
        <dbReference type="ARBA" id="ARBA00022605"/>
    </source>
</evidence>
<dbReference type="HAMAP" id="MF_00102">
    <property type="entry name" value="DapB"/>
    <property type="match status" value="1"/>
</dbReference>
<dbReference type="GO" id="GO:0008839">
    <property type="term" value="F:4-hydroxy-tetrahydrodipicolinate reductase"/>
    <property type="evidence" value="ECO:0007669"/>
    <property type="project" value="UniProtKB-UniRule"/>
</dbReference>
<dbReference type="FunFam" id="3.30.360.10:FF:000009">
    <property type="entry name" value="4-hydroxy-tetrahydrodipicolinate reductase"/>
    <property type="match status" value="1"/>
</dbReference>
<keyword evidence="3 13" id="KW-0028">Amino-acid biosynthesis</keyword>
<keyword evidence="4 13" id="KW-0521">NADP</keyword>
<dbReference type="CDD" id="cd02274">
    <property type="entry name" value="DHDPR_N"/>
    <property type="match status" value="1"/>
</dbReference>
<name>A0A4R8VB03_9MICO</name>
<comment type="pathway">
    <text evidence="9 13">Amino-acid biosynthesis; L-lysine biosynthesis via DAP pathway; (S)-tetrahydrodipicolinate from L-aspartate: step 4/4.</text>
</comment>
<dbReference type="AlphaFoldDB" id="A0A4R8VB03"/>
<dbReference type="Gene3D" id="3.30.360.10">
    <property type="entry name" value="Dihydrodipicolinate Reductase, domain 2"/>
    <property type="match status" value="1"/>
</dbReference>
<evidence type="ECO:0000256" key="8">
    <source>
        <dbReference type="ARBA" id="ARBA00023154"/>
    </source>
</evidence>
<dbReference type="EMBL" id="SOFI01000003">
    <property type="protein sequence ID" value="TFB79027.1"/>
    <property type="molecule type" value="Genomic_DNA"/>
</dbReference>
<keyword evidence="6 13" id="KW-0560">Oxidoreductase</keyword>
<accession>A0A4R8VB03</accession>
<dbReference type="GO" id="GO:0005829">
    <property type="term" value="C:cytosol"/>
    <property type="evidence" value="ECO:0007669"/>
    <property type="project" value="TreeGrafter"/>
</dbReference>
<feature type="binding site" evidence="13">
    <location>
        <begin position="102"/>
        <end position="105"/>
    </location>
    <ligand>
        <name>NAD(+)</name>
        <dbReference type="ChEBI" id="CHEBI:57540"/>
    </ligand>
</feature>
<dbReference type="GO" id="GO:0051287">
    <property type="term" value="F:NAD binding"/>
    <property type="evidence" value="ECO:0007669"/>
    <property type="project" value="UniProtKB-UniRule"/>
</dbReference>
<dbReference type="GO" id="GO:0009089">
    <property type="term" value="P:lysine biosynthetic process via diaminopimelate"/>
    <property type="evidence" value="ECO:0007669"/>
    <property type="project" value="UniProtKB-UniRule"/>
</dbReference>
<comment type="subcellular location">
    <subcellularLocation>
        <location evidence="13">Cytoplasm</location>
    </subcellularLocation>
</comment>
<gene>
    <name evidence="13" type="primary">dapB</name>
    <name evidence="16" type="ORF">E3N84_02490</name>
</gene>
<feature type="active site" description="Proton donor/acceptor" evidence="13">
    <location>
        <position position="132"/>
    </location>
</feature>
<feature type="binding site" evidence="13">
    <location>
        <begin position="9"/>
        <end position="14"/>
    </location>
    <ligand>
        <name>NAD(+)</name>
        <dbReference type="ChEBI" id="CHEBI:57540"/>
    </ligand>
</feature>
<evidence type="ECO:0000256" key="2">
    <source>
        <dbReference type="ARBA" id="ARBA00022490"/>
    </source>
</evidence>
<comment type="subunit">
    <text evidence="13">Homotetramer.</text>
</comment>
<comment type="caution">
    <text evidence="16">The sequence shown here is derived from an EMBL/GenBank/DDBJ whole genome shotgun (WGS) entry which is preliminary data.</text>
</comment>
<dbReference type="PIRSF" id="PIRSF000161">
    <property type="entry name" value="DHPR"/>
    <property type="match status" value="1"/>
</dbReference>
<dbReference type="InterPro" id="IPR023940">
    <property type="entry name" value="DHDPR_bac"/>
</dbReference>
<dbReference type="InterPro" id="IPR036291">
    <property type="entry name" value="NAD(P)-bd_dom_sf"/>
</dbReference>
<dbReference type="GO" id="GO:0016726">
    <property type="term" value="F:oxidoreductase activity, acting on CH or CH2 groups, NAD or NADP as acceptor"/>
    <property type="evidence" value="ECO:0007669"/>
    <property type="project" value="UniProtKB-UniRule"/>
</dbReference>
<evidence type="ECO:0000256" key="1">
    <source>
        <dbReference type="ARBA" id="ARBA00006642"/>
    </source>
</evidence>
<feature type="domain" description="Dihydrodipicolinate reductase N-terminal" evidence="14">
    <location>
        <begin position="3"/>
        <end position="105"/>
    </location>
</feature>
<sequence>MTVRVAVVGAAGRMGSLVCRLVEQSDDFELAATIGSSGELSEMVGADVVVDFSVPAVSPEVVAFAVEHGLNILVGTSGWSANRLAPLASLLESHPGTGVIVVPNFSLGSVIATRLAMVAARYFDSIEIIETHGRSKLDSPSGTAVRTAELMADSRRDRGLVDAPHTDQRARGQLVAGIPVHSLRLQGAVAHQDVHFGGVGESLTIAHDTVSASAYESGILLALRALPAARGLTVGLDSLLGLDAVGGPDSPGEPAG</sequence>
<proteinExistence type="inferred from homology"/>
<keyword evidence="5 13" id="KW-0220">Diaminopimelate biosynthesis</keyword>
<dbReference type="SUPFAM" id="SSF51735">
    <property type="entry name" value="NAD(P)-binding Rossmann-fold domains"/>
    <property type="match status" value="1"/>
</dbReference>
<dbReference type="InterPro" id="IPR000846">
    <property type="entry name" value="DapB_N"/>
</dbReference>
<evidence type="ECO:0000256" key="13">
    <source>
        <dbReference type="HAMAP-Rule" id="MF_00102"/>
    </source>
</evidence>
<dbReference type="Gene3D" id="3.40.50.720">
    <property type="entry name" value="NAD(P)-binding Rossmann-like Domain"/>
    <property type="match status" value="1"/>
</dbReference>
<dbReference type="GO" id="GO:0050661">
    <property type="term" value="F:NADP binding"/>
    <property type="evidence" value="ECO:0007669"/>
    <property type="project" value="UniProtKB-UniRule"/>
</dbReference>
<keyword evidence="8 13" id="KW-0457">Lysine biosynthesis</keyword>
<evidence type="ECO:0000259" key="14">
    <source>
        <dbReference type="Pfam" id="PF01113"/>
    </source>
</evidence>
<dbReference type="InterPro" id="IPR022663">
    <property type="entry name" value="DapB_C"/>
</dbReference>
<evidence type="ECO:0000313" key="17">
    <source>
        <dbReference type="Proteomes" id="UP000298488"/>
    </source>
</evidence>
<dbReference type="Pfam" id="PF05173">
    <property type="entry name" value="DapB_C"/>
    <property type="match status" value="1"/>
</dbReference>
<protein>
    <recommendedName>
        <fullName evidence="10 13">4-hydroxy-tetrahydrodipicolinate reductase</fullName>
        <shortName evidence="13">HTPA reductase</shortName>
        <ecNumber evidence="10 13">1.17.1.8</ecNumber>
    </recommendedName>
</protein>